<sequence length="116" mass="12560">MPLFRFSTKPTTKVISSRTMSNPADIQKAYDTTVPKLKDALAADKAKYDCFSCRLIGATTFIGLGGFTYYTGHAQLRQSEAIILKSGSKMGMAPRRGAITIMSIAMAAIGAYRLVN</sequence>
<evidence type="ECO:0000313" key="3">
    <source>
        <dbReference type="EMBL" id="KAE9973401.1"/>
    </source>
</evidence>
<accession>A0A8H3UQA9</accession>
<keyword evidence="1" id="KW-1133">Transmembrane helix</keyword>
<keyword evidence="1" id="KW-0812">Transmembrane</keyword>
<name>A0A8H3UQA9_VENIN</name>
<feature type="transmembrane region" description="Helical" evidence="1">
    <location>
        <begin position="97"/>
        <end position="115"/>
    </location>
</feature>
<evidence type="ECO:0000256" key="1">
    <source>
        <dbReference type="SAM" id="Phobius"/>
    </source>
</evidence>
<proteinExistence type="predicted"/>
<gene>
    <name evidence="3" type="ORF">BLS_003610</name>
</gene>
<protein>
    <recommendedName>
        <fullName evidence="2">Distal membrane-arm assembly complex protein 1-like domain-containing protein</fullName>
    </recommendedName>
</protein>
<dbReference type="InterPro" id="IPR053092">
    <property type="entry name" value="Mitochondrial_unc_protein"/>
</dbReference>
<keyword evidence="1" id="KW-0472">Membrane</keyword>
<dbReference type="Proteomes" id="UP000433883">
    <property type="component" value="Unassembled WGS sequence"/>
</dbReference>
<dbReference type="InterPro" id="IPR028036">
    <property type="entry name" value="DMAC1-like_dom"/>
</dbReference>
<evidence type="ECO:0000313" key="4">
    <source>
        <dbReference type="Proteomes" id="UP000433883"/>
    </source>
</evidence>
<comment type="caution">
    <text evidence="3">The sequence shown here is derived from an EMBL/GenBank/DDBJ whole genome shotgun (WGS) entry which is preliminary data.</text>
</comment>
<organism evidence="3 4">
    <name type="scientific">Venturia inaequalis</name>
    <name type="common">Apple scab fungus</name>
    <dbReference type="NCBI Taxonomy" id="5025"/>
    <lineage>
        <taxon>Eukaryota</taxon>
        <taxon>Fungi</taxon>
        <taxon>Dikarya</taxon>
        <taxon>Ascomycota</taxon>
        <taxon>Pezizomycotina</taxon>
        <taxon>Dothideomycetes</taxon>
        <taxon>Pleosporomycetidae</taxon>
        <taxon>Venturiales</taxon>
        <taxon>Venturiaceae</taxon>
        <taxon>Venturia</taxon>
    </lineage>
</organism>
<feature type="domain" description="Distal membrane-arm assembly complex protein 1-like" evidence="2">
    <location>
        <begin position="49"/>
        <end position="92"/>
    </location>
</feature>
<reference evidence="3 4" key="1">
    <citation type="submission" date="2019-11" db="EMBL/GenBank/DDBJ databases">
        <title>Venturia inaequalis Genome Resource.</title>
        <authorList>
            <person name="Lichtner F.J."/>
        </authorList>
    </citation>
    <scope>NUCLEOTIDE SEQUENCE [LARGE SCALE GENOMIC DNA]</scope>
    <source>
        <strain evidence="3">Bline_iso_100314</strain>
    </source>
</reference>
<evidence type="ECO:0000259" key="2">
    <source>
        <dbReference type="Pfam" id="PF15055"/>
    </source>
</evidence>
<dbReference type="PANTHER" id="PTHR28048">
    <property type="entry name" value="ACR195WP"/>
    <property type="match status" value="1"/>
</dbReference>
<dbReference type="PANTHER" id="PTHR28048:SF1">
    <property type="entry name" value="ACR195WP"/>
    <property type="match status" value="1"/>
</dbReference>
<dbReference type="EMBL" id="WNWQ01000234">
    <property type="protein sequence ID" value="KAE9973401.1"/>
    <property type="molecule type" value="Genomic_DNA"/>
</dbReference>
<dbReference type="Pfam" id="PF15055">
    <property type="entry name" value="DMAC1_Dmo2"/>
    <property type="match status" value="1"/>
</dbReference>
<dbReference type="AlphaFoldDB" id="A0A8H3UQA9"/>